<dbReference type="Pfam" id="PF11316">
    <property type="entry name" value="Rhamno_transf"/>
    <property type="match status" value="1"/>
</dbReference>
<reference evidence="1" key="1">
    <citation type="submission" date="2021-01" db="EMBL/GenBank/DDBJ databases">
        <title>Lacisediminihabitans sp. nov. strain G11-30, isolated from Antarctic Soil.</title>
        <authorList>
            <person name="Li J."/>
        </authorList>
    </citation>
    <scope>NUCLEOTIDE SEQUENCE</scope>
    <source>
        <strain evidence="1">G11-30</strain>
    </source>
</reference>
<accession>A0A934W5H3</accession>
<dbReference type="EMBL" id="JAEPES010000004">
    <property type="protein sequence ID" value="MBK4348510.1"/>
    <property type="molecule type" value="Genomic_DNA"/>
</dbReference>
<proteinExistence type="predicted"/>
<dbReference type="AlphaFoldDB" id="A0A934W5H3"/>
<sequence>MDIDHVILTRFNLPTPGPESMVRAQDGWLRTRVVLFEKYCVPSVLSQSTRDFTWIIYFDPESPDWLKEIVERYSAEGAFVPVFRASVSNTELLDDIRRITGAHGTTLITTNLDNDDGLAVDFIERLQSAPRVTPSAALYLTHGLIKSPAGLFIRTDRHNAFCSVRETWDDPKTCWIDWHDLLPKHFAVQEIVGAPAWLQVVHGTNVSNRVHGSLVDATSFRASFPGLLDDVEPPHRAQLLRDRLIASPARAIATGTRLSGKRLIRAVLGKEGLNRVKGVVAGLRGGTR</sequence>
<organism evidence="1 2">
    <name type="scientific">Lacisediminihabitans changchengi</name>
    <dbReference type="NCBI Taxonomy" id="2787634"/>
    <lineage>
        <taxon>Bacteria</taxon>
        <taxon>Bacillati</taxon>
        <taxon>Actinomycetota</taxon>
        <taxon>Actinomycetes</taxon>
        <taxon>Micrococcales</taxon>
        <taxon>Microbacteriaceae</taxon>
        <taxon>Lacisediminihabitans</taxon>
    </lineage>
</organism>
<keyword evidence="2" id="KW-1185">Reference proteome</keyword>
<gene>
    <name evidence="1" type="ORF">IV501_12775</name>
</gene>
<dbReference type="InterPro" id="IPR021466">
    <property type="entry name" value="Put_rhamnosyl_transferase"/>
</dbReference>
<name>A0A934W5H3_9MICO</name>
<comment type="caution">
    <text evidence="1">The sequence shown here is derived from an EMBL/GenBank/DDBJ whole genome shotgun (WGS) entry which is preliminary data.</text>
</comment>
<evidence type="ECO:0000313" key="1">
    <source>
        <dbReference type="EMBL" id="MBK4348510.1"/>
    </source>
</evidence>
<evidence type="ECO:0000313" key="2">
    <source>
        <dbReference type="Proteomes" id="UP000636458"/>
    </source>
</evidence>
<protein>
    <submittedName>
        <fullName evidence="1">Uncharacterized protein</fullName>
    </submittedName>
</protein>
<dbReference type="RefSeq" id="WP_200556706.1">
    <property type="nucleotide sequence ID" value="NZ_JAEPES010000004.1"/>
</dbReference>
<dbReference type="Proteomes" id="UP000636458">
    <property type="component" value="Unassembled WGS sequence"/>
</dbReference>